<dbReference type="EMBL" id="PQXN01000260">
    <property type="protein sequence ID" value="TGO47845.1"/>
    <property type="molecule type" value="Genomic_DNA"/>
</dbReference>
<comment type="caution">
    <text evidence="1">The sequence shown here is derived from an EMBL/GenBank/DDBJ whole genome shotgun (WGS) entry which is preliminary data.</text>
</comment>
<evidence type="ECO:0000313" key="1">
    <source>
        <dbReference type="EMBL" id="TGO47845.1"/>
    </source>
</evidence>
<sequence>MSWCRQVKDTVFNKEVANSNDDMLLKGSYTDAIAVGSPTSRHPSSLWSFRAESNLNTSSLDPD</sequence>
<evidence type="ECO:0000313" key="2">
    <source>
        <dbReference type="Proteomes" id="UP000297527"/>
    </source>
</evidence>
<organism evidence="1 2">
    <name type="scientific">Botryotinia convoluta</name>
    <dbReference type="NCBI Taxonomy" id="54673"/>
    <lineage>
        <taxon>Eukaryota</taxon>
        <taxon>Fungi</taxon>
        <taxon>Dikarya</taxon>
        <taxon>Ascomycota</taxon>
        <taxon>Pezizomycotina</taxon>
        <taxon>Leotiomycetes</taxon>
        <taxon>Helotiales</taxon>
        <taxon>Sclerotiniaceae</taxon>
        <taxon>Botryotinia</taxon>
    </lineage>
</organism>
<reference evidence="1 2" key="1">
    <citation type="submission" date="2017-12" db="EMBL/GenBank/DDBJ databases">
        <title>Comparative genomics of Botrytis spp.</title>
        <authorList>
            <person name="Valero-Jimenez C.A."/>
            <person name="Tapia P."/>
            <person name="Veloso J."/>
            <person name="Silva-Moreno E."/>
            <person name="Staats M."/>
            <person name="Valdes J.H."/>
            <person name="Van Kan J.A.L."/>
        </authorList>
    </citation>
    <scope>NUCLEOTIDE SEQUENCE [LARGE SCALE GENOMIC DNA]</scope>
    <source>
        <strain evidence="1 2">MUCL11595</strain>
    </source>
</reference>
<dbReference type="Proteomes" id="UP000297527">
    <property type="component" value="Unassembled WGS sequence"/>
</dbReference>
<keyword evidence="2" id="KW-1185">Reference proteome</keyword>
<protein>
    <submittedName>
        <fullName evidence="1">Uncharacterized protein</fullName>
    </submittedName>
</protein>
<dbReference type="AlphaFoldDB" id="A0A4Z1HGD0"/>
<accession>A0A4Z1HGD0</accession>
<proteinExistence type="predicted"/>
<gene>
    <name evidence="1" type="ORF">BCON_0261g00120</name>
</gene>
<name>A0A4Z1HGD0_9HELO</name>